<organism evidence="5 6">
    <name type="scientific">Chimaeribacter californicus</name>
    <dbReference type="NCBI Taxonomy" id="2060067"/>
    <lineage>
        <taxon>Bacteria</taxon>
        <taxon>Pseudomonadati</taxon>
        <taxon>Pseudomonadota</taxon>
        <taxon>Gammaproteobacteria</taxon>
        <taxon>Enterobacterales</taxon>
        <taxon>Yersiniaceae</taxon>
        <taxon>Chimaeribacter</taxon>
    </lineage>
</organism>
<feature type="domain" description="HTH araC/xylS-type" evidence="4">
    <location>
        <begin position="169"/>
        <end position="266"/>
    </location>
</feature>
<dbReference type="SUPFAM" id="SSF46689">
    <property type="entry name" value="Homeodomain-like"/>
    <property type="match status" value="1"/>
</dbReference>
<evidence type="ECO:0000256" key="2">
    <source>
        <dbReference type="ARBA" id="ARBA00023125"/>
    </source>
</evidence>
<evidence type="ECO:0000313" key="5">
    <source>
        <dbReference type="EMBL" id="PLR37286.1"/>
    </source>
</evidence>
<dbReference type="Pfam" id="PF12833">
    <property type="entry name" value="HTH_18"/>
    <property type="match status" value="1"/>
</dbReference>
<protein>
    <submittedName>
        <fullName evidence="5">AraC family transcriptional regulator</fullName>
    </submittedName>
</protein>
<dbReference type="AlphaFoldDB" id="A0A2N5E734"/>
<reference evidence="5 6" key="1">
    <citation type="submission" date="2017-12" db="EMBL/GenBank/DDBJ databases">
        <title>Characterization of six clinical isolates of Enterochimera gen. nov., a novel genus of the Yersiniaciae family and the three species Enterochimera arupensis sp. nov., Enterochimera coloradensis sp. nov, and Enterochimera californica sp. nov.</title>
        <authorList>
            <person name="Rossi A."/>
            <person name="Fisher M."/>
        </authorList>
    </citation>
    <scope>NUCLEOTIDE SEQUENCE [LARGE SCALE GENOMIC DNA]</scope>
    <source>
        <strain evidence="6">2015-Iso6</strain>
    </source>
</reference>
<keyword evidence="6" id="KW-1185">Reference proteome</keyword>
<dbReference type="GO" id="GO:0000976">
    <property type="term" value="F:transcription cis-regulatory region binding"/>
    <property type="evidence" value="ECO:0007669"/>
    <property type="project" value="TreeGrafter"/>
</dbReference>
<dbReference type="PANTHER" id="PTHR47894">
    <property type="entry name" value="HTH-TYPE TRANSCRIPTIONAL REGULATOR GADX"/>
    <property type="match status" value="1"/>
</dbReference>
<evidence type="ECO:0000256" key="3">
    <source>
        <dbReference type="ARBA" id="ARBA00023163"/>
    </source>
</evidence>
<dbReference type="SMART" id="SM00342">
    <property type="entry name" value="HTH_ARAC"/>
    <property type="match status" value="1"/>
</dbReference>
<accession>A0A2N5E734</accession>
<dbReference type="Proteomes" id="UP000234240">
    <property type="component" value="Unassembled WGS sequence"/>
</dbReference>
<dbReference type="PROSITE" id="PS01124">
    <property type="entry name" value="HTH_ARAC_FAMILY_2"/>
    <property type="match status" value="1"/>
</dbReference>
<dbReference type="OrthoDB" id="9783876at2"/>
<sequence length="280" mass="30855">MERKIRAYPGVGIAGHLIQHSALCVPSLYVSRPCLIYVTHGYNVLRTHGGELRIRQGEMLALNGGQTLDVYNGLDEKGLYAGKAIACDPSLVADFGRQHTPLLSPVTSAAIIPDPANQFTQAFDAFFDALMGMPSLPAPIARHRMQEQVLWLAQHGVRLHTAPPVTLSQQVRELLLTDISHAWPAATVAERLEMNEVMLRRRLAAEAEVLRNIIADTRMTHALHLLQNTDAAIAVIAQSVGYESGSRFAERFRKRFGFLPTAIRGHQRQIACPDCGLRNG</sequence>
<dbReference type="EMBL" id="PJZF01000007">
    <property type="protein sequence ID" value="PLR37286.1"/>
    <property type="molecule type" value="Genomic_DNA"/>
</dbReference>
<name>A0A2N5E734_9GAMM</name>
<comment type="caution">
    <text evidence="5">The sequence shown here is derived from an EMBL/GenBank/DDBJ whole genome shotgun (WGS) entry which is preliminary data.</text>
</comment>
<evidence type="ECO:0000256" key="1">
    <source>
        <dbReference type="ARBA" id="ARBA00023015"/>
    </source>
</evidence>
<gene>
    <name evidence="5" type="ORF">CYR55_10100</name>
</gene>
<dbReference type="RefSeq" id="WP_101816020.1">
    <property type="nucleotide sequence ID" value="NZ_PJZF01000007.1"/>
</dbReference>
<evidence type="ECO:0000259" key="4">
    <source>
        <dbReference type="PROSITE" id="PS01124"/>
    </source>
</evidence>
<dbReference type="GO" id="GO:0003700">
    <property type="term" value="F:DNA-binding transcription factor activity"/>
    <property type="evidence" value="ECO:0007669"/>
    <property type="project" value="InterPro"/>
</dbReference>
<dbReference type="PROSITE" id="PS00041">
    <property type="entry name" value="HTH_ARAC_FAMILY_1"/>
    <property type="match status" value="1"/>
</dbReference>
<dbReference type="GO" id="GO:0005829">
    <property type="term" value="C:cytosol"/>
    <property type="evidence" value="ECO:0007669"/>
    <property type="project" value="TreeGrafter"/>
</dbReference>
<dbReference type="InterPro" id="IPR009057">
    <property type="entry name" value="Homeodomain-like_sf"/>
</dbReference>
<dbReference type="InterPro" id="IPR018062">
    <property type="entry name" value="HTH_AraC-typ_CS"/>
</dbReference>
<keyword evidence="3" id="KW-0804">Transcription</keyword>
<proteinExistence type="predicted"/>
<keyword evidence="2" id="KW-0238">DNA-binding</keyword>
<dbReference type="PANTHER" id="PTHR47894:SF4">
    <property type="entry name" value="HTH-TYPE TRANSCRIPTIONAL REGULATOR GADX"/>
    <property type="match status" value="1"/>
</dbReference>
<evidence type="ECO:0000313" key="6">
    <source>
        <dbReference type="Proteomes" id="UP000234240"/>
    </source>
</evidence>
<keyword evidence="1" id="KW-0805">Transcription regulation</keyword>
<dbReference type="InterPro" id="IPR018060">
    <property type="entry name" value="HTH_AraC"/>
</dbReference>
<dbReference type="Gene3D" id="1.10.10.60">
    <property type="entry name" value="Homeodomain-like"/>
    <property type="match status" value="1"/>
</dbReference>